<comment type="caution">
    <text evidence="3">The sequence shown here is derived from an EMBL/GenBank/DDBJ whole genome shotgun (WGS) entry which is preliminary data.</text>
</comment>
<feature type="compositionally biased region" description="Low complexity" evidence="2">
    <location>
        <begin position="393"/>
        <end position="403"/>
    </location>
</feature>
<name>A0A498NJF2_LABRO</name>
<accession>A0A498NJF2</accession>
<dbReference type="PANTHER" id="PTHR22145">
    <property type="entry name" value="SI:CH211-266K22.6"/>
    <property type="match status" value="1"/>
</dbReference>
<dbReference type="Pfam" id="PF15344">
    <property type="entry name" value="FAM217"/>
    <property type="match status" value="1"/>
</dbReference>
<evidence type="ECO:0000313" key="3">
    <source>
        <dbReference type="EMBL" id="RXN31981.1"/>
    </source>
</evidence>
<feature type="region of interest" description="Disordered" evidence="2">
    <location>
        <begin position="328"/>
        <end position="369"/>
    </location>
</feature>
<dbReference type="EMBL" id="QBIY01011430">
    <property type="protein sequence ID" value="RXN31981.1"/>
    <property type="molecule type" value="Genomic_DNA"/>
</dbReference>
<feature type="compositionally biased region" description="Basic and acidic residues" evidence="2">
    <location>
        <begin position="340"/>
        <end position="352"/>
    </location>
</feature>
<keyword evidence="4" id="KW-1185">Reference proteome</keyword>
<evidence type="ECO:0000256" key="1">
    <source>
        <dbReference type="SAM" id="Coils"/>
    </source>
</evidence>
<evidence type="ECO:0000313" key="4">
    <source>
        <dbReference type="Proteomes" id="UP000290572"/>
    </source>
</evidence>
<organism evidence="3 4">
    <name type="scientific">Labeo rohita</name>
    <name type="common">Indian major carp</name>
    <name type="synonym">Cyprinus rohita</name>
    <dbReference type="NCBI Taxonomy" id="84645"/>
    <lineage>
        <taxon>Eukaryota</taxon>
        <taxon>Metazoa</taxon>
        <taxon>Chordata</taxon>
        <taxon>Craniata</taxon>
        <taxon>Vertebrata</taxon>
        <taxon>Euteleostomi</taxon>
        <taxon>Actinopterygii</taxon>
        <taxon>Neopterygii</taxon>
        <taxon>Teleostei</taxon>
        <taxon>Ostariophysi</taxon>
        <taxon>Cypriniformes</taxon>
        <taxon>Cyprinidae</taxon>
        <taxon>Labeoninae</taxon>
        <taxon>Labeonini</taxon>
        <taxon>Labeo</taxon>
    </lineage>
</organism>
<feature type="region of interest" description="Disordered" evidence="2">
    <location>
        <begin position="1"/>
        <end position="150"/>
    </location>
</feature>
<gene>
    <name evidence="3" type="ORF">ROHU_016616</name>
</gene>
<dbReference type="AlphaFoldDB" id="A0A498NJF2"/>
<feature type="compositionally biased region" description="Basic and acidic residues" evidence="2">
    <location>
        <begin position="107"/>
        <end position="116"/>
    </location>
</feature>
<sequence length="514" mass="57635">MLTNLTFFTESKKTTKAPLHPPVNNGISLSSEPNSQQRLRRTRPDKMLIMANPTDRQHNTKIKSHAISKNGQKEKRQRQNSQGAKESSGRGKNSSVRPVYPHSHPQVQREDLSECRTEDEDCTLQSKDGEEDSASDLSDSERYSALPTQITPPDLNLRAEIIDPSDFHSLRSSCRGHNKFKGSYPDFLPPPFNSWSLQQLAVYLNTEGKGIPRPNPVGQLERYLDRLLQLEWHQIQTIQEDSSKSNAPLPKGRHVPHSSSHLSLSSPKCILQCQRAFPLALLSSLASAPTLQLSSCTCPHCQNLYPILNGTCRSYAYHHHTRLSPLLEKKGQASALPKRSSSESRAHQLEPRHRSREHRLSDPLSESSHLRRMQAVGNIRNPVGSTYSVDQVSSTATTASNASIGGVKKRRSGQRSHSCVGTREVGYRARGRSEQRKTFDKTQQDSKLSCAESTRSMILKDQDQLDKEISELRKQLKAKVNRLNDLQGKPELRGYNLSPLSSDEVKAINSLLKK</sequence>
<protein>
    <submittedName>
        <fullName evidence="3">Protein FAM217B-like isoform X1</fullName>
    </submittedName>
</protein>
<feature type="compositionally biased region" description="Polar residues" evidence="2">
    <location>
        <begin position="25"/>
        <end position="37"/>
    </location>
</feature>
<reference evidence="3 4" key="1">
    <citation type="submission" date="2018-03" db="EMBL/GenBank/DDBJ databases">
        <title>Draft genome sequence of Rohu Carp (Labeo rohita).</title>
        <authorList>
            <person name="Das P."/>
            <person name="Kushwaha B."/>
            <person name="Joshi C.G."/>
            <person name="Kumar D."/>
            <person name="Nagpure N.S."/>
            <person name="Sahoo L."/>
            <person name="Das S.P."/>
            <person name="Bit A."/>
            <person name="Patnaik S."/>
            <person name="Meher P.K."/>
            <person name="Jayasankar P."/>
            <person name="Koringa P.G."/>
            <person name="Patel N.V."/>
            <person name="Hinsu A.T."/>
            <person name="Kumar R."/>
            <person name="Pandey M."/>
            <person name="Agarwal S."/>
            <person name="Srivastava S."/>
            <person name="Singh M."/>
            <person name="Iquebal M.A."/>
            <person name="Jaiswal S."/>
            <person name="Angadi U.B."/>
            <person name="Kumar N."/>
            <person name="Raza M."/>
            <person name="Shah T.M."/>
            <person name="Rai A."/>
            <person name="Jena J.K."/>
        </authorList>
    </citation>
    <scope>NUCLEOTIDE SEQUENCE [LARGE SCALE GENOMIC DNA]</scope>
    <source>
        <strain evidence="3">DASCIFA01</strain>
        <tissue evidence="3">Testis</tissue>
    </source>
</reference>
<feature type="coiled-coil region" evidence="1">
    <location>
        <begin position="462"/>
        <end position="489"/>
    </location>
</feature>
<dbReference type="PANTHER" id="PTHR22145:SF2">
    <property type="entry name" value="SI:CH211-266K22.6"/>
    <property type="match status" value="1"/>
</dbReference>
<keyword evidence="1" id="KW-0175">Coiled coil</keyword>
<dbReference type="Proteomes" id="UP000290572">
    <property type="component" value="Unassembled WGS sequence"/>
</dbReference>
<feature type="region of interest" description="Disordered" evidence="2">
    <location>
        <begin position="391"/>
        <end position="422"/>
    </location>
</feature>
<feature type="region of interest" description="Disordered" evidence="2">
    <location>
        <begin position="241"/>
        <end position="260"/>
    </location>
</feature>
<proteinExistence type="predicted"/>
<feature type="compositionally biased region" description="Polar residues" evidence="2">
    <location>
        <begin position="79"/>
        <end position="96"/>
    </location>
</feature>
<evidence type="ECO:0000256" key="2">
    <source>
        <dbReference type="SAM" id="MobiDB-lite"/>
    </source>
</evidence>
<dbReference type="InterPro" id="IPR029266">
    <property type="entry name" value="FAM217"/>
</dbReference>